<organism evidence="1 2">
    <name type="scientific">Pseudanabaena biceps PCC 7429</name>
    <dbReference type="NCBI Taxonomy" id="927668"/>
    <lineage>
        <taxon>Bacteria</taxon>
        <taxon>Bacillati</taxon>
        <taxon>Cyanobacteriota</taxon>
        <taxon>Cyanophyceae</taxon>
        <taxon>Pseudanabaenales</taxon>
        <taxon>Pseudanabaenaceae</taxon>
        <taxon>Pseudanabaena</taxon>
    </lineage>
</organism>
<dbReference type="Pfam" id="PF14076">
    <property type="entry name" value="DUF4258"/>
    <property type="match status" value="1"/>
</dbReference>
<evidence type="ECO:0000313" key="1">
    <source>
        <dbReference type="EMBL" id="ELS32370.1"/>
    </source>
</evidence>
<reference evidence="1 2" key="1">
    <citation type="journal article" date="2013" name="Proc. Natl. Acad. Sci. U.S.A.">
        <title>Improving the coverage of the cyanobacterial phylum using diversity-driven genome sequencing.</title>
        <authorList>
            <person name="Shih P.M."/>
            <person name="Wu D."/>
            <person name="Latifi A."/>
            <person name="Axen S.D."/>
            <person name="Fewer D.P."/>
            <person name="Talla E."/>
            <person name="Calteau A."/>
            <person name="Cai F."/>
            <person name="Tandeau de Marsac N."/>
            <person name="Rippka R."/>
            <person name="Herdman M."/>
            <person name="Sivonen K."/>
            <person name="Coursin T."/>
            <person name="Laurent T."/>
            <person name="Goodwin L."/>
            <person name="Nolan M."/>
            <person name="Davenport K.W."/>
            <person name="Han C.S."/>
            <person name="Rubin E.M."/>
            <person name="Eisen J.A."/>
            <person name="Woyke T."/>
            <person name="Gugger M."/>
            <person name="Kerfeld C.A."/>
        </authorList>
    </citation>
    <scope>NUCLEOTIDE SEQUENCE [LARGE SCALE GENOMIC DNA]</scope>
    <source>
        <strain evidence="1 2">PCC 7429</strain>
    </source>
</reference>
<sequence length="209" mass="23782" precursor="true">MKKSIEPITLLLIWFALSFFSRLGSPLVIQIILCQMTSVQIARRAEKNLALTFGDDRDDGFRDFVLARWFDSTNGSAYTYFSFLGQRLGLLNNYNPDPTEDYSLIIEDIQRKIANAQFEFSENAVDQPTSRQLKLNEIIEAISNGQIIEDYPNDSDESSYLIGGLTSSGRAIHVQSSYPSSPLIKIMAVYEPDSQEWNSDFTIRRINDE</sequence>
<comment type="caution">
    <text evidence="1">The sequence shown here is derived from an EMBL/GenBank/DDBJ whole genome shotgun (WGS) entry which is preliminary data.</text>
</comment>
<name>L8N0V8_9CYAN</name>
<accession>L8N0V8</accession>
<proteinExistence type="predicted"/>
<dbReference type="EMBL" id="ALWB01000098">
    <property type="protein sequence ID" value="ELS32370.1"/>
    <property type="molecule type" value="Genomic_DNA"/>
</dbReference>
<evidence type="ECO:0000313" key="2">
    <source>
        <dbReference type="Proteomes" id="UP000011201"/>
    </source>
</evidence>
<dbReference type="AlphaFoldDB" id="L8N0V8"/>
<keyword evidence="2" id="KW-1185">Reference proteome</keyword>
<protein>
    <submittedName>
        <fullName evidence="1">Uncharacterized protein</fullName>
    </submittedName>
</protein>
<dbReference type="InterPro" id="IPR025354">
    <property type="entry name" value="DUF4258"/>
</dbReference>
<gene>
    <name evidence="1" type="ORF">Pse7429DRAFT_2521</name>
</gene>
<dbReference type="PATRIC" id="fig|927668.3.peg.2851"/>
<dbReference type="Proteomes" id="UP000011201">
    <property type="component" value="Unassembled WGS sequence"/>
</dbReference>